<dbReference type="AlphaFoldDB" id="A0A2N9E6L0"/>
<feature type="region of interest" description="Disordered" evidence="2">
    <location>
        <begin position="515"/>
        <end position="544"/>
    </location>
</feature>
<evidence type="ECO:0000256" key="1">
    <source>
        <dbReference type="SAM" id="Coils"/>
    </source>
</evidence>
<feature type="region of interest" description="Disordered" evidence="2">
    <location>
        <begin position="259"/>
        <end position="311"/>
    </location>
</feature>
<evidence type="ECO:0000313" key="3">
    <source>
        <dbReference type="EMBL" id="SPC74596.1"/>
    </source>
</evidence>
<protein>
    <submittedName>
        <fullName evidence="3">Uncharacterized protein</fullName>
    </submittedName>
</protein>
<feature type="compositionally biased region" description="Pro residues" evidence="2">
    <location>
        <begin position="292"/>
        <end position="309"/>
    </location>
</feature>
<gene>
    <name evidence="3" type="ORF">FSB_LOCUS2478</name>
</gene>
<evidence type="ECO:0000256" key="2">
    <source>
        <dbReference type="SAM" id="MobiDB-lite"/>
    </source>
</evidence>
<feature type="compositionally biased region" description="Basic and acidic residues" evidence="2">
    <location>
        <begin position="279"/>
        <end position="291"/>
    </location>
</feature>
<organism evidence="3">
    <name type="scientific">Fagus sylvatica</name>
    <name type="common">Beechnut</name>
    <dbReference type="NCBI Taxonomy" id="28930"/>
    <lineage>
        <taxon>Eukaryota</taxon>
        <taxon>Viridiplantae</taxon>
        <taxon>Streptophyta</taxon>
        <taxon>Embryophyta</taxon>
        <taxon>Tracheophyta</taxon>
        <taxon>Spermatophyta</taxon>
        <taxon>Magnoliopsida</taxon>
        <taxon>eudicotyledons</taxon>
        <taxon>Gunneridae</taxon>
        <taxon>Pentapetalae</taxon>
        <taxon>rosids</taxon>
        <taxon>fabids</taxon>
        <taxon>Fagales</taxon>
        <taxon>Fagaceae</taxon>
        <taxon>Fagus</taxon>
    </lineage>
</organism>
<feature type="coiled-coil region" evidence="1">
    <location>
        <begin position="434"/>
        <end position="471"/>
    </location>
</feature>
<proteinExistence type="predicted"/>
<dbReference type="EMBL" id="OIVN01000114">
    <property type="protein sequence ID" value="SPC74596.1"/>
    <property type="molecule type" value="Genomic_DNA"/>
</dbReference>
<name>A0A2N9E6L0_FAGSY</name>
<keyword evidence="1" id="KW-0175">Coiled coil</keyword>
<reference evidence="3" key="1">
    <citation type="submission" date="2018-02" db="EMBL/GenBank/DDBJ databases">
        <authorList>
            <person name="Cohen D.B."/>
            <person name="Kent A.D."/>
        </authorList>
    </citation>
    <scope>NUCLEOTIDE SEQUENCE</scope>
</reference>
<sequence length="544" mass="61118">MRGVVGPRSVPRTYRRDSRRGTRVLVQRRRLLSVSGSSGAVGPDDSWTARSYLSKVVSVEDLDKYRTKYQIPEDVVLRIPESDELLDRLNLAPGQLAPNAWRTVVGSMVMWKVLSGGKDDLTVDELLFCYKSVQIPASKGFWSLNMRQRGLKLIVGTPSSNREWKDDYVFVCGDNWEGLVSEKDDDFIRVHRKWGVPSSSALRRPKLDSDGHNRVLRALHHNEHHYKHFIRPELLALYSFGPEPSEGGMATAKLNREKLKKMMSQQEEAPLTIRKKRKTETSSKKVTDERNLPPPPPPPAPKPSAPEPVPTSSIEVVEIPAEPSSSRFVEKPPTLPRDASLACRRAKTAVTKDDLAEYDKVNTDVIKVAGVHSLMKGLTELTVIANRCTQWEEALLKQKCQLSEAAQANQRLTSLVNELTLDRDRVVGELSSAKADLTRKDEDLRRALDDVKRADEQVKKLTSQLEVAKVSAVEDFKSSEAYDDNNTKYFLSGFSFLKKQAKEKYPELDFEAFQPFDDDESVMPVGNDNAGPSTDPQMDDDATS</sequence>
<accession>A0A2N9E6L0</accession>